<dbReference type="Proteomes" id="UP000233551">
    <property type="component" value="Unassembled WGS sequence"/>
</dbReference>
<comment type="caution">
    <text evidence="2">The sequence shown here is derived from an EMBL/GenBank/DDBJ whole genome shotgun (WGS) entry which is preliminary data.</text>
</comment>
<dbReference type="AlphaFoldDB" id="A0A2I0JU98"/>
<organism evidence="2 3">
    <name type="scientific">Punica granatum</name>
    <name type="common">Pomegranate</name>
    <dbReference type="NCBI Taxonomy" id="22663"/>
    <lineage>
        <taxon>Eukaryota</taxon>
        <taxon>Viridiplantae</taxon>
        <taxon>Streptophyta</taxon>
        <taxon>Embryophyta</taxon>
        <taxon>Tracheophyta</taxon>
        <taxon>Spermatophyta</taxon>
        <taxon>Magnoliopsida</taxon>
        <taxon>eudicotyledons</taxon>
        <taxon>Gunneridae</taxon>
        <taxon>Pentapetalae</taxon>
        <taxon>rosids</taxon>
        <taxon>malvids</taxon>
        <taxon>Myrtales</taxon>
        <taxon>Lythraceae</taxon>
        <taxon>Punica</taxon>
    </lineage>
</organism>
<feature type="region of interest" description="Disordered" evidence="1">
    <location>
        <begin position="61"/>
        <end position="172"/>
    </location>
</feature>
<protein>
    <submittedName>
        <fullName evidence="2">Uncharacterized protein</fullName>
    </submittedName>
</protein>
<evidence type="ECO:0000256" key="1">
    <source>
        <dbReference type="SAM" id="MobiDB-lite"/>
    </source>
</evidence>
<reference evidence="2 3" key="1">
    <citation type="submission" date="2017-11" db="EMBL/GenBank/DDBJ databases">
        <title>De-novo sequencing of pomegranate (Punica granatum L.) genome.</title>
        <authorList>
            <person name="Akparov Z."/>
            <person name="Amiraslanov A."/>
            <person name="Hajiyeva S."/>
            <person name="Abbasov M."/>
            <person name="Kaur K."/>
            <person name="Hamwieh A."/>
            <person name="Solovyev V."/>
            <person name="Salamov A."/>
            <person name="Braich B."/>
            <person name="Kosarev P."/>
            <person name="Mahmoud A."/>
            <person name="Hajiyev E."/>
            <person name="Babayeva S."/>
            <person name="Izzatullayeva V."/>
            <person name="Mammadov A."/>
            <person name="Mammadov A."/>
            <person name="Sharifova S."/>
            <person name="Ojaghi J."/>
            <person name="Eynullazada K."/>
            <person name="Bayramov B."/>
            <person name="Abdulazimova A."/>
            <person name="Shahmuradov I."/>
        </authorList>
    </citation>
    <scope>NUCLEOTIDE SEQUENCE [LARGE SCALE GENOMIC DNA]</scope>
    <source>
        <strain evidence="3">cv. AG2017</strain>
        <tissue evidence="2">Leaf</tissue>
    </source>
</reference>
<keyword evidence="3" id="KW-1185">Reference proteome</keyword>
<name>A0A2I0JU98_PUNGR</name>
<feature type="compositionally biased region" description="Basic residues" evidence="1">
    <location>
        <begin position="104"/>
        <end position="119"/>
    </location>
</feature>
<sequence length="172" mass="18631">MVTNPIDDDYIRMMRRFHFSGFSHKITPRTIGIATSDETNTDEDAMKEIVRGRIARLGKVTRKKQEEADGGGLHHPKSELPTTIVVAGDLDWEGSNLNQGPHNPKSKRKEKTKNKKAFVKVKGEEGAGGGDLAGGHPTTRPIPPNSRLLIGIEGTGDAPSPAPSPHLPLFLA</sequence>
<accession>A0A2I0JU98</accession>
<gene>
    <name evidence="2" type="ORF">CRG98_019723</name>
</gene>
<evidence type="ECO:0000313" key="3">
    <source>
        <dbReference type="Proteomes" id="UP000233551"/>
    </source>
</evidence>
<proteinExistence type="predicted"/>
<dbReference type="EMBL" id="PGOL01001229">
    <property type="protein sequence ID" value="PKI59841.1"/>
    <property type="molecule type" value="Genomic_DNA"/>
</dbReference>
<evidence type="ECO:0000313" key="2">
    <source>
        <dbReference type="EMBL" id="PKI59841.1"/>
    </source>
</evidence>